<dbReference type="AlphaFoldDB" id="A0A423ERL6"/>
<dbReference type="GO" id="GO:0000287">
    <property type="term" value="F:magnesium ion binding"/>
    <property type="evidence" value="ECO:0007669"/>
    <property type="project" value="InterPro"/>
</dbReference>
<proteinExistence type="inferred from homology"/>
<dbReference type="InterPro" id="IPR036702">
    <property type="entry name" value="ComB-like_sf"/>
</dbReference>
<comment type="similarity">
    <text evidence="2">Belongs to the ComB family.</text>
</comment>
<reference evidence="8 9" key="1">
    <citation type="submission" date="2016-10" db="EMBL/GenBank/DDBJ databases">
        <title>Comparative genome analysis of multiple Pseudomonas spp. focuses on biocontrol and plant growth promoting traits.</title>
        <authorList>
            <person name="Tao X.-Y."/>
            <person name="Taylor C.G."/>
        </authorList>
    </citation>
    <scope>NUCLEOTIDE SEQUENCE [LARGE SCALE GENOMIC DNA]</scope>
    <source>
        <strain evidence="8 9">29G9</strain>
    </source>
</reference>
<evidence type="ECO:0000313" key="8">
    <source>
        <dbReference type="EMBL" id="ROM33955.1"/>
    </source>
</evidence>
<dbReference type="Gene3D" id="3.90.1560.10">
    <property type="entry name" value="ComB-like"/>
    <property type="match status" value="1"/>
</dbReference>
<keyword evidence="6" id="KW-0460">Magnesium</keyword>
<dbReference type="GO" id="GO:0050545">
    <property type="term" value="F:sulfopyruvate decarboxylase activity"/>
    <property type="evidence" value="ECO:0007669"/>
    <property type="project" value="TreeGrafter"/>
</dbReference>
<accession>A0A423ERL6</accession>
<dbReference type="PANTHER" id="PTHR37311">
    <property type="entry name" value="2-PHOSPHOSULFOLACTATE PHOSPHATASE-RELATED"/>
    <property type="match status" value="1"/>
</dbReference>
<dbReference type="EMBL" id="MOAY01000081">
    <property type="protein sequence ID" value="ROM33955.1"/>
    <property type="molecule type" value="Genomic_DNA"/>
</dbReference>
<evidence type="ECO:0000256" key="7">
    <source>
        <dbReference type="ARBA" id="ARBA00033711"/>
    </source>
</evidence>
<dbReference type="SUPFAM" id="SSF142823">
    <property type="entry name" value="ComB-like"/>
    <property type="match status" value="1"/>
</dbReference>
<comment type="caution">
    <text evidence="8">The sequence shown here is derived from an EMBL/GenBank/DDBJ whole genome shotgun (WGS) entry which is preliminary data.</text>
</comment>
<protein>
    <recommendedName>
        <fullName evidence="4">Probable 2-phosphosulfolactate phosphatase</fullName>
        <ecNumber evidence="3">3.1.3.71</ecNumber>
    </recommendedName>
</protein>
<dbReference type="RefSeq" id="WP_123718340.1">
    <property type="nucleotide sequence ID" value="NZ_MOAY01000081.1"/>
</dbReference>
<evidence type="ECO:0000313" key="9">
    <source>
        <dbReference type="Proteomes" id="UP000284656"/>
    </source>
</evidence>
<dbReference type="GO" id="GO:0050532">
    <property type="term" value="F:2-phosphosulfolactate phosphatase activity"/>
    <property type="evidence" value="ECO:0007669"/>
    <property type="project" value="UniProtKB-EC"/>
</dbReference>
<evidence type="ECO:0000256" key="3">
    <source>
        <dbReference type="ARBA" id="ARBA00012953"/>
    </source>
</evidence>
<organism evidence="8 9">
    <name type="scientific">Pseudomonas poae</name>
    <dbReference type="NCBI Taxonomy" id="200451"/>
    <lineage>
        <taxon>Bacteria</taxon>
        <taxon>Pseudomonadati</taxon>
        <taxon>Pseudomonadota</taxon>
        <taxon>Gammaproteobacteria</taxon>
        <taxon>Pseudomonadales</taxon>
        <taxon>Pseudomonadaceae</taxon>
        <taxon>Pseudomonas</taxon>
    </lineage>
</organism>
<evidence type="ECO:0000256" key="6">
    <source>
        <dbReference type="ARBA" id="ARBA00022842"/>
    </source>
</evidence>
<evidence type="ECO:0000256" key="5">
    <source>
        <dbReference type="ARBA" id="ARBA00022801"/>
    </source>
</evidence>
<dbReference type="Pfam" id="PF04029">
    <property type="entry name" value="2-ph_phosp"/>
    <property type="match status" value="1"/>
</dbReference>
<sequence length="243" mass="26592">MRKLNVILRKEELDPAFLHDKVVVVIDVLFATSTIVTALSKGASSVHPVAGRQLACEAVRDMQPEHYLLAGESYLQNIPGFAGYAPLDVASRDIEGRRVVYSTTNGTVALRKADSALHVYAAALLNAPAMVRQLQRHDDLSIVFVCAGSGGRVNLEDLFAAGYLIEHLEAARGNFWHHTDTSSIARAVYRQYASNPHGCLLNSHLGRTLQGEHMREEIRHVAQIGLYDTIPKLDGQCLVALTA</sequence>
<dbReference type="Proteomes" id="UP000284656">
    <property type="component" value="Unassembled WGS sequence"/>
</dbReference>
<comment type="catalytic activity">
    <reaction evidence="7">
        <text>(2R)-O-phospho-3-sulfolactate + H2O = (2R)-3-sulfolactate + phosphate</text>
        <dbReference type="Rhea" id="RHEA:23416"/>
        <dbReference type="ChEBI" id="CHEBI:15377"/>
        <dbReference type="ChEBI" id="CHEBI:15597"/>
        <dbReference type="ChEBI" id="CHEBI:43474"/>
        <dbReference type="ChEBI" id="CHEBI:58738"/>
        <dbReference type="EC" id="3.1.3.71"/>
    </reaction>
</comment>
<dbReference type="EC" id="3.1.3.71" evidence="3"/>
<name>A0A423ERL6_9PSED</name>
<comment type="cofactor">
    <cofactor evidence="1">
        <name>Mg(2+)</name>
        <dbReference type="ChEBI" id="CHEBI:18420"/>
    </cofactor>
</comment>
<gene>
    <name evidence="8" type="ORF">BK648_24665</name>
</gene>
<keyword evidence="5" id="KW-0378">Hydrolase</keyword>
<dbReference type="PANTHER" id="PTHR37311:SF1">
    <property type="entry name" value="2-PHOSPHOSULFOLACTATE PHOSPHATASE-RELATED"/>
    <property type="match status" value="1"/>
</dbReference>
<evidence type="ECO:0000256" key="1">
    <source>
        <dbReference type="ARBA" id="ARBA00001946"/>
    </source>
</evidence>
<dbReference type="InterPro" id="IPR005238">
    <property type="entry name" value="ComB-like"/>
</dbReference>
<evidence type="ECO:0000256" key="4">
    <source>
        <dbReference type="ARBA" id="ARBA00021948"/>
    </source>
</evidence>
<evidence type="ECO:0000256" key="2">
    <source>
        <dbReference type="ARBA" id="ARBA00009997"/>
    </source>
</evidence>